<dbReference type="STRING" id="1720063.SAMN05216217_11411"/>
<feature type="transmembrane region" description="Helical" evidence="1">
    <location>
        <begin position="350"/>
        <end position="370"/>
    </location>
</feature>
<evidence type="ECO:0000313" key="4">
    <source>
        <dbReference type="Proteomes" id="UP000243629"/>
    </source>
</evidence>
<dbReference type="Pfam" id="PF01757">
    <property type="entry name" value="Acyl_transf_3"/>
    <property type="match status" value="1"/>
</dbReference>
<dbReference type="InterPro" id="IPR050623">
    <property type="entry name" value="Glucan_succinyl_AcylTrfase"/>
</dbReference>
<feature type="transmembrane region" description="Helical" evidence="1">
    <location>
        <begin position="57"/>
        <end position="79"/>
    </location>
</feature>
<keyword evidence="1" id="KW-0812">Transmembrane</keyword>
<dbReference type="PANTHER" id="PTHR36927:SF1">
    <property type="entry name" value="MDO-LIKE PROTEIN"/>
    <property type="match status" value="1"/>
</dbReference>
<accession>A0A1I4TEI1</accession>
<feature type="transmembrane region" description="Helical" evidence="1">
    <location>
        <begin position="290"/>
        <end position="310"/>
    </location>
</feature>
<evidence type="ECO:0000256" key="1">
    <source>
        <dbReference type="SAM" id="Phobius"/>
    </source>
</evidence>
<dbReference type="Proteomes" id="UP000243629">
    <property type="component" value="Unassembled WGS sequence"/>
</dbReference>
<evidence type="ECO:0000259" key="2">
    <source>
        <dbReference type="Pfam" id="PF01757"/>
    </source>
</evidence>
<dbReference type="RefSeq" id="WP_093477570.1">
    <property type="nucleotide sequence ID" value="NZ_FOUI01000014.1"/>
</dbReference>
<gene>
    <name evidence="3" type="ORF">SAMN05216217_11411</name>
</gene>
<dbReference type="GO" id="GO:0016747">
    <property type="term" value="F:acyltransferase activity, transferring groups other than amino-acyl groups"/>
    <property type="evidence" value="ECO:0007669"/>
    <property type="project" value="InterPro"/>
</dbReference>
<feature type="transmembrane region" description="Helical" evidence="1">
    <location>
        <begin position="189"/>
        <end position="209"/>
    </location>
</feature>
<dbReference type="EMBL" id="FOUI01000014">
    <property type="protein sequence ID" value="SFM75076.1"/>
    <property type="molecule type" value="Genomic_DNA"/>
</dbReference>
<dbReference type="InterPro" id="IPR002656">
    <property type="entry name" value="Acyl_transf_3_dom"/>
</dbReference>
<organism evidence="3 4">
    <name type="scientific">Halopseudomonas yangmingensis</name>
    <dbReference type="NCBI Taxonomy" id="1720063"/>
    <lineage>
        <taxon>Bacteria</taxon>
        <taxon>Pseudomonadati</taxon>
        <taxon>Pseudomonadota</taxon>
        <taxon>Gammaproteobacteria</taxon>
        <taxon>Pseudomonadales</taxon>
        <taxon>Pseudomonadaceae</taxon>
        <taxon>Halopseudomonas</taxon>
    </lineage>
</organism>
<protein>
    <recommendedName>
        <fullName evidence="2">Acyltransferase 3 domain-containing protein</fullName>
    </recommendedName>
</protein>
<feature type="transmembrane region" description="Helical" evidence="1">
    <location>
        <begin position="20"/>
        <end position="37"/>
    </location>
</feature>
<evidence type="ECO:0000313" key="3">
    <source>
        <dbReference type="EMBL" id="SFM75076.1"/>
    </source>
</evidence>
<feature type="transmembrane region" description="Helical" evidence="1">
    <location>
        <begin position="251"/>
        <end position="270"/>
    </location>
</feature>
<proteinExistence type="predicted"/>
<dbReference type="AlphaFoldDB" id="A0A1I4TEI1"/>
<keyword evidence="1" id="KW-0472">Membrane</keyword>
<dbReference type="OrthoDB" id="341887at2"/>
<keyword evidence="1" id="KW-1133">Transmembrane helix</keyword>
<reference evidence="4" key="1">
    <citation type="submission" date="2016-10" db="EMBL/GenBank/DDBJ databases">
        <authorList>
            <person name="Varghese N."/>
            <person name="Submissions S."/>
        </authorList>
    </citation>
    <scope>NUCLEOTIDE SEQUENCE [LARGE SCALE GENOMIC DNA]</scope>
    <source>
        <strain evidence="4">DSM 24213</strain>
    </source>
</reference>
<sequence length="397" mass="44405">MQAPSAIQHREHAMDNLRALMMWLGIVLHSAINHMTGPQIVPWRDAATTQLADLLVVVIHSFRMPVFLIIAGYFVALLVERRGARQMLGHRLRRLALPFVLFWPVIFVATALLVMLYVHRAELGHFGLQPDLVPVLPDAPRIATMHMWFLYQLSGLALLTFALLWLAPRLPAALRTLTPGLFHWLAERPWGFAVLALPLALIGMQYPHAVLVVNGSFVPPLAEWLYHGLFYAFGYCLYQQRQRLLAGYKRLAGYYFWGGLLSCLLALLLLDQLLRGASGFALQLLTAFSYNATTWLWSFALIGLALRYLNRQHAVLRYLADSSYWVYLVHMLGTIGFGALLYGAPLPAELKILLNIIATTLVGLASYQLLVRNTRIGQLLNGKRIAPAGKAGHLSAG</sequence>
<dbReference type="PANTHER" id="PTHR36927">
    <property type="entry name" value="BLR4337 PROTEIN"/>
    <property type="match status" value="1"/>
</dbReference>
<feature type="transmembrane region" description="Helical" evidence="1">
    <location>
        <begin position="148"/>
        <end position="168"/>
    </location>
</feature>
<feature type="transmembrane region" description="Helical" evidence="1">
    <location>
        <begin position="322"/>
        <end position="344"/>
    </location>
</feature>
<feature type="domain" description="Acyltransferase 3" evidence="2">
    <location>
        <begin position="12"/>
        <end position="364"/>
    </location>
</feature>
<feature type="transmembrane region" description="Helical" evidence="1">
    <location>
        <begin position="221"/>
        <end position="239"/>
    </location>
</feature>
<keyword evidence="4" id="KW-1185">Reference proteome</keyword>
<name>A0A1I4TEI1_9GAMM</name>
<feature type="transmembrane region" description="Helical" evidence="1">
    <location>
        <begin position="99"/>
        <end position="118"/>
    </location>
</feature>